<dbReference type="InterPro" id="IPR010621">
    <property type="entry name" value="DUF1214"/>
</dbReference>
<dbReference type="Proteomes" id="UP000541109">
    <property type="component" value="Unassembled WGS sequence"/>
</dbReference>
<dbReference type="AlphaFoldDB" id="A0A839AH63"/>
<keyword evidence="1" id="KW-0812">Transmembrane</keyword>
<accession>A0A839AH63</accession>
<dbReference type="RefSeq" id="WP_182167871.1">
    <property type="nucleotide sequence ID" value="NZ_JACFXV010000065.1"/>
</dbReference>
<keyword evidence="1" id="KW-1133">Transmembrane helix</keyword>
<feature type="transmembrane region" description="Helical" evidence="1">
    <location>
        <begin position="53"/>
        <end position="72"/>
    </location>
</feature>
<gene>
    <name evidence="3" type="ORF">H2509_18080</name>
</gene>
<protein>
    <submittedName>
        <fullName evidence="3">DUF1214 domain-containing protein</fullName>
    </submittedName>
</protein>
<dbReference type="EMBL" id="JACFXV010000065">
    <property type="protein sequence ID" value="MBA5779041.1"/>
    <property type="molecule type" value="Genomic_DNA"/>
</dbReference>
<comment type="caution">
    <text evidence="3">The sequence shown here is derived from an EMBL/GenBank/DDBJ whole genome shotgun (WGS) entry which is preliminary data.</text>
</comment>
<reference evidence="3 4" key="1">
    <citation type="submission" date="2020-07" db="EMBL/GenBank/DDBJ databases">
        <title>Stappia sp., F7233, whole genome shotgun sequencing project.</title>
        <authorList>
            <person name="Jiang S."/>
            <person name="Liu Z.W."/>
            <person name="Du Z.J."/>
        </authorList>
    </citation>
    <scope>NUCLEOTIDE SEQUENCE [LARGE SCALE GENOMIC DNA]</scope>
    <source>
        <strain evidence="3 4">F7233</strain>
    </source>
</reference>
<dbReference type="Gene3D" id="2.60.120.600">
    <property type="entry name" value="Domain of unknown function DUF1214, C-terminal domain"/>
    <property type="match status" value="1"/>
</dbReference>
<dbReference type="Pfam" id="PF06742">
    <property type="entry name" value="DUF1214"/>
    <property type="match status" value="1"/>
</dbReference>
<evidence type="ECO:0000313" key="3">
    <source>
        <dbReference type="EMBL" id="MBA5779041.1"/>
    </source>
</evidence>
<dbReference type="InterPro" id="IPR037049">
    <property type="entry name" value="DUF1214_C_sf"/>
</dbReference>
<dbReference type="SUPFAM" id="SSF160935">
    <property type="entry name" value="VPA0735-like"/>
    <property type="match status" value="1"/>
</dbReference>
<name>A0A839AH63_9HYPH</name>
<organism evidence="3 4">
    <name type="scientific">Stappia albiluteola</name>
    <dbReference type="NCBI Taxonomy" id="2758565"/>
    <lineage>
        <taxon>Bacteria</taxon>
        <taxon>Pseudomonadati</taxon>
        <taxon>Pseudomonadota</taxon>
        <taxon>Alphaproteobacteria</taxon>
        <taxon>Hyphomicrobiales</taxon>
        <taxon>Stappiaceae</taxon>
        <taxon>Stappia</taxon>
    </lineage>
</organism>
<keyword evidence="1" id="KW-0472">Membrane</keyword>
<evidence type="ECO:0000259" key="2">
    <source>
        <dbReference type="Pfam" id="PF06742"/>
    </source>
</evidence>
<evidence type="ECO:0000313" key="4">
    <source>
        <dbReference type="Proteomes" id="UP000541109"/>
    </source>
</evidence>
<keyword evidence="4" id="KW-1185">Reference proteome</keyword>
<dbReference type="PANTHER" id="PTHR36509:SF2">
    <property type="entry name" value="BLL3101 PROTEIN"/>
    <property type="match status" value="1"/>
</dbReference>
<evidence type="ECO:0000256" key="1">
    <source>
        <dbReference type="SAM" id="Phobius"/>
    </source>
</evidence>
<proteinExistence type="predicted"/>
<feature type="domain" description="DUF1214" evidence="2">
    <location>
        <begin position="117"/>
        <end position="216"/>
    </location>
</feature>
<dbReference type="PANTHER" id="PTHR36509">
    <property type="entry name" value="BLL3101 PROTEIN"/>
    <property type="match status" value="1"/>
</dbReference>
<sequence length="238" mass="25475">MIAALASRLGGAERGRRGAILRARRFDPEASWARPDRKPAILRTRKPSLTANLFLLVVAALIFGFGASYLAVETDAQFGAMQLGVWRAYPASGTPEADPYSAAVYARTGRIPLAGGEGLAFTAERDSSDELLNPACDYTIEGNTAPARLWSLVALDRAHHLVPTTAGRTVLTSQHLLRRPDGSFAITSSPFARSGNWLPTAPLASGLVFVLRLYDTPLSTGTGVAEVDMPAIIRGRCR</sequence>